<proteinExistence type="predicted"/>
<organism evidence="1 2">
    <name type="scientific">Piloderma croceum (strain F 1598)</name>
    <dbReference type="NCBI Taxonomy" id="765440"/>
    <lineage>
        <taxon>Eukaryota</taxon>
        <taxon>Fungi</taxon>
        <taxon>Dikarya</taxon>
        <taxon>Basidiomycota</taxon>
        <taxon>Agaricomycotina</taxon>
        <taxon>Agaricomycetes</taxon>
        <taxon>Agaricomycetidae</taxon>
        <taxon>Atheliales</taxon>
        <taxon>Atheliaceae</taxon>
        <taxon>Piloderma</taxon>
    </lineage>
</organism>
<evidence type="ECO:0000313" key="2">
    <source>
        <dbReference type="Proteomes" id="UP000054166"/>
    </source>
</evidence>
<dbReference type="HOGENOM" id="CLU_3051184_0_0_1"/>
<keyword evidence="2" id="KW-1185">Reference proteome</keyword>
<accession>A0A0C3FDK5</accession>
<dbReference type="EMBL" id="KN833020">
    <property type="protein sequence ID" value="KIM77966.1"/>
    <property type="molecule type" value="Genomic_DNA"/>
</dbReference>
<protein>
    <submittedName>
        <fullName evidence="1">Uncharacterized protein</fullName>
    </submittedName>
</protein>
<dbReference type="InParanoid" id="A0A0C3FDK5"/>
<evidence type="ECO:0000313" key="1">
    <source>
        <dbReference type="EMBL" id="KIM77966.1"/>
    </source>
</evidence>
<reference evidence="1 2" key="1">
    <citation type="submission" date="2014-04" db="EMBL/GenBank/DDBJ databases">
        <authorList>
            <consortium name="DOE Joint Genome Institute"/>
            <person name="Kuo A."/>
            <person name="Tarkka M."/>
            <person name="Buscot F."/>
            <person name="Kohler A."/>
            <person name="Nagy L.G."/>
            <person name="Floudas D."/>
            <person name="Copeland A."/>
            <person name="Barry K.W."/>
            <person name="Cichocki N."/>
            <person name="Veneault-Fourrey C."/>
            <person name="LaButti K."/>
            <person name="Lindquist E.A."/>
            <person name="Lipzen A."/>
            <person name="Lundell T."/>
            <person name="Morin E."/>
            <person name="Murat C."/>
            <person name="Sun H."/>
            <person name="Tunlid A."/>
            <person name="Henrissat B."/>
            <person name="Grigoriev I.V."/>
            <person name="Hibbett D.S."/>
            <person name="Martin F."/>
            <person name="Nordberg H.P."/>
            <person name="Cantor M.N."/>
            <person name="Hua S.X."/>
        </authorList>
    </citation>
    <scope>NUCLEOTIDE SEQUENCE [LARGE SCALE GENOMIC DNA]</scope>
    <source>
        <strain evidence="1 2">F 1598</strain>
    </source>
</reference>
<dbReference type="Proteomes" id="UP000054166">
    <property type="component" value="Unassembled WGS sequence"/>
</dbReference>
<dbReference type="AlphaFoldDB" id="A0A0C3FDK5"/>
<reference evidence="2" key="2">
    <citation type="submission" date="2015-01" db="EMBL/GenBank/DDBJ databases">
        <title>Evolutionary Origins and Diversification of the Mycorrhizal Mutualists.</title>
        <authorList>
            <consortium name="DOE Joint Genome Institute"/>
            <consortium name="Mycorrhizal Genomics Consortium"/>
            <person name="Kohler A."/>
            <person name="Kuo A."/>
            <person name="Nagy L.G."/>
            <person name="Floudas D."/>
            <person name="Copeland A."/>
            <person name="Barry K.W."/>
            <person name="Cichocki N."/>
            <person name="Veneault-Fourrey C."/>
            <person name="LaButti K."/>
            <person name="Lindquist E.A."/>
            <person name="Lipzen A."/>
            <person name="Lundell T."/>
            <person name="Morin E."/>
            <person name="Murat C."/>
            <person name="Riley R."/>
            <person name="Ohm R."/>
            <person name="Sun H."/>
            <person name="Tunlid A."/>
            <person name="Henrissat B."/>
            <person name="Grigoriev I.V."/>
            <person name="Hibbett D.S."/>
            <person name="Martin F."/>
        </authorList>
    </citation>
    <scope>NUCLEOTIDE SEQUENCE [LARGE SCALE GENOMIC DNA]</scope>
    <source>
        <strain evidence="2">F 1598</strain>
    </source>
</reference>
<sequence length="54" mass="5762">MANSFSEIALLGPFGRHFGPDPSLIPAKVVPDISGENVNIFVLLRHGNCVIIST</sequence>
<name>A0A0C3FDK5_PILCF</name>
<gene>
    <name evidence="1" type="ORF">PILCRDRAFT_11625</name>
</gene>